<evidence type="ECO:0000259" key="1">
    <source>
        <dbReference type="Pfam" id="PF00675"/>
    </source>
</evidence>
<organism evidence="3 4">
    <name type="scientific">Setaria digitata</name>
    <dbReference type="NCBI Taxonomy" id="48799"/>
    <lineage>
        <taxon>Eukaryota</taxon>
        <taxon>Metazoa</taxon>
        <taxon>Ecdysozoa</taxon>
        <taxon>Nematoda</taxon>
        <taxon>Chromadorea</taxon>
        <taxon>Rhabditida</taxon>
        <taxon>Spirurina</taxon>
        <taxon>Spiruromorpha</taxon>
        <taxon>Filarioidea</taxon>
        <taxon>Setariidae</taxon>
        <taxon>Setaria</taxon>
    </lineage>
</organism>
<evidence type="ECO:0000313" key="3">
    <source>
        <dbReference type="Proteomes" id="UP000887581"/>
    </source>
</evidence>
<evidence type="ECO:0000313" key="4">
    <source>
        <dbReference type="WBParaSite" id="sdigi.contig21.g1792.t1"/>
    </source>
</evidence>
<protein>
    <submittedName>
        <fullName evidence="4">Uncharacterized protein</fullName>
    </submittedName>
</protein>
<dbReference type="PANTHER" id="PTHR43016">
    <property type="entry name" value="PRESEQUENCE PROTEASE"/>
    <property type="match status" value="1"/>
</dbReference>
<keyword evidence="3" id="KW-1185">Reference proteome</keyword>
<evidence type="ECO:0000259" key="2">
    <source>
        <dbReference type="Pfam" id="PF05193"/>
    </source>
</evidence>
<dbReference type="Gene3D" id="3.30.830.10">
    <property type="entry name" value="Metalloenzyme, LuxS/M16 peptidase-like"/>
    <property type="match status" value="4"/>
</dbReference>
<dbReference type="PANTHER" id="PTHR43016:SF16">
    <property type="entry name" value="METALLOPROTEASE, PUTATIVE (AFU_ORTHOLOGUE AFUA_4G07610)-RELATED"/>
    <property type="match status" value="1"/>
</dbReference>
<proteinExistence type="predicted"/>
<dbReference type="Proteomes" id="UP000887581">
    <property type="component" value="Unplaced"/>
</dbReference>
<dbReference type="FunFam" id="3.30.830.10:FF:000015">
    <property type="entry name" value="Putative zinc metalloprotease"/>
    <property type="match status" value="1"/>
</dbReference>
<dbReference type="SUPFAM" id="SSF63411">
    <property type="entry name" value="LuxS/MPP-like metallohydrolase"/>
    <property type="match status" value="4"/>
</dbReference>
<name>A0A915PJR3_9BILA</name>
<dbReference type="AlphaFoldDB" id="A0A915PJR3"/>
<dbReference type="Pfam" id="PF00675">
    <property type="entry name" value="Peptidase_M16"/>
    <property type="match status" value="1"/>
</dbReference>
<dbReference type="InterPro" id="IPR011249">
    <property type="entry name" value="Metalloenz_LuxS/M16"/>
</dbReference>
<accession>A0A915PJR3</accession>
<dbReference type="WBParaSite" id="sdigi.contig21.g1792.t1">
    <property type="protein sequence ID" value="sdigi.contig21.g1792.t1"/>
    <property type="gene ID" value="sdigi.contig21.g1792"/>
</dbReference>
<dbReference type="InterPro" id="IPR007863">
    <property type="entry name" value="Peptidase_M16_C"/>
</dbReference>
<dbReference type="InterPro" id="IPR011765">
    <property type="entry name" value="Pept_M16_N"/>
</dbReference>
<feature type="domain" description="Peptidase M16 C-terminal" evidence="2">
    <location>
        <begin position="196"/>
        <end position="329"/>
    </location>
</feature>
<reference evidence="4" key="1">
    <citation type="submission" date="2022-11" db="UniProtKB">
        <authorList>
            <consortium name="WormBaseParasite"/>
        </authorList>
    </citation>
    <scope>IDENTIFICATION</scope>
</reference>
<dbReference type="GO" id="GO:0046872">
    <property type="term" value="F:metal ion binding"/>
    <property type="evidence" value="ECO:0007669"/>
    <property type="project" value="InterPro"/>
</dbReference>
<sequence>MMKKRWTASPAYKINGEIPLVMYSSNRSRLRVAVAQTPGPLVKGLVSFVTETLDNDGLPHTLEHLTFMGSQKYPYKGLLDLIANRCMASGTNAFTAQDHTAYELVTVGSQGFLKVLPVYLDHLLSPTLTDAQFLTEIHHINGKGEDAGVVYSEMQEHESEMNNIVTWKRKELFYPEYNPYRVETGGRLAALRTTCNMKRIRQYHREFYHTSNMFVTVCGSIDHSELLNILSSIEETSQQRVPHLFNSPFKNPMLLFTKAQDKLIVCPSEDEKLGIVEIAWKGPISNLNDLQQLEVLANYLSDTAASPLEQDFVQLDEQLASSVQFNIHEQAVCELVLCFNGVPMETDCHNCVFEILCMHQVYGRNDELAMRLNHVARLRKMFAMQPEDWIRLARRYLTKECICVMGCPSRDEVSRIATAEKNRIEEQRRKLGKDGLRRCAEELRKAIHETTEGKPSSELLSNMMINELENFATFEIQTLYARTGQNNDKIFNLPLPIYIHSAKTHFVKFMLVWDTKLIPLELRMWMMLYFEVMFQSPAIIDDQKLSYEEIAKLYTRDLISYCSSIGVFNHFGRFCSLTLKAVPKRYVTMLSWFTTFINGIIFEAERAKVAAQSLVAQADEEKRDGYEMQNVLLNTSIYDENSNEHIHGLVQLENFHKNVIKLTKENPTYVVNKLKELRRALVEAPVNVHIICNTEKIMPFLPTSLAWLYHDRKPVAEIPTGFRSIPFKLQLDSKEGLAVQLIAQYLSQVEGTLYKAIRGNGLAYGVGIEINPDDQLLSFWIYRSAQLEQTYEEAKKVVVNELGHTSEIEFEAAKRSLVSEIVQCEDTVINAARRAVFNCFRGLPPEFWRKYCERIWNASMKEVMECSRNFILDLFDDRKCCRAIAVPQGKLKDIEKYFKGIEVVRSSDLHSSYMFMMIFDSFSIVAKGLVVHLTMIWRTFRDTKVNIGKLSRLELVICEGYLAATSWGFSTRQAQSIPYFCV</sequence>
<dbReference type="Pfam" id="PF05193">
    <property type="entry name" value="Peptidase_M16_C"/>
    <property type="match status" value="1"/>
</dbReference>
<feature type="domain" description="Peptidase M16 N-terminal" evidence="1">
    <location>
        <begin position="51"/>
        <end position="141"/>
    </location>
</feature>